<comment type="pathway">
    <text evidence="10">Glycolipid biosynthesis; lipid IV(A) biosynthesis; lipid IV(A) from (3R)-3-hydroxytetradecanoyl-[acyl-carrier-protein] and UDP-N-acetyl-alpha-D-glucosamine: step 4/6.</text>
</comment>
<dbReference type="Gene3D" id="3.60.21.10">
    <property type="match status" value="1"/>
</dbReference>
<comment type="cofactor">
    <cofactor evidence="10">
        <name>Mn(2+)</name>
        <dbReference type="ChEBI" id="CHEBI:29035"/>
    </cofactor>
    <text evidence="10">Binds 2 Mn(2+) ions per subunit in a binuclear metal center.</text>
</comment>
<dbReference type="EMBL" id="CP136522">
    <property type="protein sequence ID" value="WOT04097.1"/>
    <property type="molecule type" value="Genomic_DNA"/>
</dbReference>
<comment type="similarity">
    <text evidence="10">Belongs to the LpxH family.</text>
</comment>
<dbReference type="InterPro" id="IPR043461">
    <property type="entry name" value="LpxH-like"/>
</dbReference>
<protein>
    <recommendedName>
        <fullName evidence="10">UDP-2,3-diacylglucosamine hydrolase</fullName>
        <ecNumber evidence="10">3.6.1.54</ecNumber>
    </recommendedName>
    <alternativeName>
        <fullName evidence="10">UDP-2,3-diacylglucosamine diphosphatase</fullName>
    </alternativeName>
</protein>
<organism evidence="12 13">
    <name type="scientific">Shewanella youngdeokensis</name>
    <dbReference type="NCBI Taxonomy" id="2999068"/>
    <lineage>
        <taxon>Bacteria</taxon>
        <taxon>Pseudomonadati</taxon>
        <taxon>Pseudomonadota</taxon>
        <taxon>Gammaproteobacteria</taxon>
        <taxon>Alteromonadales</taxon>
        <taxon>Shewanellaceae</taxon>
        <taxon>Shewanella</taxon>
    </lineage>
</organism>
<keyword evidence="4 10" id="KW-0441">Lipid A biosynthesis</keyword>
<feature type="binding site" evidence="10">
    <location>
        <position position="164"/>
    </location>
    <ligand>
        <name>substrate</name>
    </ligand>
</feature>
<name>A0ABZ0JUZ3_9GAMM</name>
<dbReference type="Pfam" id="PF00149">
    <property type="entry name" value="Metallophos"/>
    <property type="match status" value="1"/>
</dbReference>
<feature type="binding site" evidence="10">
    <location>
        <position position="11"/>
    </location>
    <ligand>
        <name>Mn(2+)</name>
        <dbReference type="ChEBI" id="CHEBI:29035"/>
        <label>1</label>
    </ligand>
</feature>
<keyword evidence="2 10" id="KW-0444">Lipid biosynthesis</keyword>
<feature type="binding site" evidence="10">
    <location>
        <position position="197"/>
    </location>
    <ligand>
        <name>Mn(2+)</name>
        <dbReference type="ChEBI" id="CHEBI:29035"/>
        <label>1</label>
    </ligand>
</feature>
<keyword evidence="5 10" id="KW-0479">Metal-binding</keyword>
<dbReference type="GO" id="GO:0016787">
    <property type="term" value="F:hydrolase activity"/>
    <property type="evidence" value="ECO:0007669"/>
    <property type="project" value="UniProtKB-KW"/>
</dbReference>
<evidence type="ECO:0000256" key="8">
    <source>
        <dbReference type="ARBA" id="ARBA00023136"/>
    </source>
</evidence>
<feature type="binding site" evidence="10">
    <location>
        <position position="195"/>
    </location>
    <ligand>
        <name>substrate</name>
    </ligand>
</feature>
<feature type="binding site" evidence="10">
    <location>
        <position position="195"/>
    </location>
    <ligand>
        <name>Mn(2+)</name>
        <dbReference type="ChEBI" id="CHEBI:29035"/>
        <label>2</label>
    </ligand>
</feature>
<keyword evidence="1 10" id="KW-1003">Cell membrane</keyword>
<comment type="catalytic activity">
    <reaction evidence="10">
        <text>UDP-2-N,3-O-bis[(3R)-3-hydroxytetradecanoyl]-alpha-D-glucosamine + H2O = 2-N,3-O-bis[(3R)-3-hydroxytetradecanoyl]-alpha-D-glucosaminyl 1-phosphate + UMP + 2 H(+)</text>
        <dbReference type="Rhea" id="RHEA:25213"/>
        <dbReference type="ChEBI" id="CHEBI:15377"/>
        <dbReference type="ChEBI" id="CHEBI:15378"/>
        <dbReference type="ChEBI" id="CHEBI:57865"/>
        <dbReference type="ChEBI" id="CHEBI:57957"/>
        <dbReference type="ChEBI" id="CHEBI:78847"/>
        <dbReference type="EC" id="3.6.1.54"/>
    </reaction>
</comment>
<dbReference type="RefSeq" id="WP_310471726.1">
    <property type="nucleotide sequence ID" value="NZ_CP136522.1"/>
</dbReference>
<accession>A0ABZ0JUZ3</accession>
<dbReference type="InterPro" id="IPR004843">
    <property type="entry name" value="Calcineurin-like_PHP"/>
</dbReference>
<feature type="binding site" evidence="10">
    <location>
        <position position="42"/>
    </location>
    <ligand>
        <name>Mn(2+)</name>
        <dbReference type="ChEBI" id="CHEBI:29035"/>
        <label>1</label>
    </ligand>
</feature>
<dbReference type="InterPro" id="IPR029052">
    <property type="entry name" value="Metallo-depent_PP-like"/>
</dbReference>
<dbReference type="NCBIfam" id="TIGR01854">
    <property type="entry name" value="lipid_A_lpxH"/>
    <property type="match status" value="1"/>
</dbReference>
<proteinExistence type="inferred from homology"/>
<evidence type="ECO:0000256" key="7">
    <source>
        <dbReference type="ARBA" id="ARBA00023098"/>
    </source>
</evidence>
<feature type="binding site" evidence="10">
    <location>
        <position position="160"/>
    </location>
    <ligand>
        <name>substrate</name>
    </ligand>
</feature>
<reference evidence="12 13" key="1">
    <citation type="submission" date="2023-10" db="EMBL/GenBank/DDBJ databases">
        <title>Complete genome sequence of Shewanella sp. DAU334.</title>
        <authorList>
            <person name="Lee Y.-S."/>
            <person name="Jeong H.-R."/>
            <person name="Hwang E.-J."/>
            <person name="Choi Y.-L."/>
            <person name="Kim G.-D."/>
        </authorList>
    </citation>
    <scope>NUCLEOTIDE SEQUENCE [LARGE SCALE GENOMIC DNA]</scope>
    <source>
        <strain evidence="12 13">DAU334</strain>
    </source>
</reference>
<dbReference type="CDD" id="cd07398">
    <property type="entry name" value="MPP_YbbF-LpxH"/>
    <property type="match status" value="1"/>
</dbReference>
<feature type="binding site" evidence="10">
    <location>
        <position position="167"/>
    </location>
    <ligand>
        <name>substrate</name>
    </ligand>
</feature>
<dbReference type="SUPFAM" id="SSF56300">
    <property type="entry name" value="Metallo-dependent phosphatases"/>
    <property type="match status" value="1"/>
</dbReference>
<evidence type="ECO:0000256" key="3">
    <source>
        <dbReference type="ARBA" id="ARBA00022519"/>
    </source>
</evidence>
<sequence>MTRTLFVGDLHLCADRPDITQAFLTFLDTQLDATDALYILGDLFEVWVGDDIAEPFANQLAEAIKLASLKLPIYFIHGNRDFLIGNEFARRSGMTLLPEVFCLNLYGINTVILHGDSLCTLDKPYQRFRTFRNLSSIKWLYAHLPKSKRLGIAAKLRNNSKSSNQQKSATIMDVEPCAVLELLNRTQTQQMIHGHTHRPAIHQLANNQRRIVVGDWYEQGSMLSVSQDHIELINLPLGNVTI</sequence>
<dbReference type="NCBIfam" id="NF003743">
    <property type="entry name" value="PRK05340.1"/>
    <property type="match status" value="1"/>
</dbReference>
<feature type="binding site" evidence="10">
    <location>
        <position position="9"/>
    </location>
    <ligand>
        <name>Mn(2+)</name>
        <dbReference type="ChEBI" id="CHEBI:29035"/>
        <label>1</label>
    </ligand>
</feature>
<evidence type="ECO:0000313" key="13">
    <source>
        <dbReference type="Proteomes" id="UP001529491"/>
    </source>
</evidence>
<comment type="function">
    <text evidence="10">Hydrolyzes the pyrophosphate bond of UDP-2,3-diacylglucosamine to yield 2,3-diacylglucosamine 1-phosphate (lipid X) and UMP by catalyzing the attack of water at the alpha-P atom. Involved in the biosynthesis of lipid A, a phosphorylated glycolipid that anchors the lipopolysaccharide to the outer membrane of the cell.</text>
</comment>
<feature type="binding site" evidence="10">
    <location>
        <position position="42"/>
    </location>
    <ligand>
        <name>Mn(2+)</name>
        <dbReference type="ChEBI" id="CHEBI:29035"/>
        <label>2</label>
    </ligand>
</feature>
<evidence type="ECO:0000256" key="1">
    <source>
        <dbReference type="ARBA" id="ARBA00022475"/>
    </source>
</evidence>
<evidence type="ECO:0000256" key="4">
    <source>
        <dbReference type="ARBA" id="ARBA00022556"/>
    </source>
</evidence>
<dbReference type="EC" id="3.6.1.54" evidence="10"/>
<comment type="subcellular location">
    <subcellularLocation>
        <location evidence="10">Cell inner membrane</location>
        <topology evidence="10">Peripheral membrane protein</topology>
        <orientation evidence="10">Cytoplasmic side</orientation>
    </subcellularLocation>
</comment>
<evidence type="ECO:0000259" key="11">
    <source>
        <dbReference type="Pfam" id="PF00149"/>
    </source>
</evidence>
<evidence type="ECO:0000256" key="6">
    <source>
        <dbReference type="ARBA" id="ARBA00022801"/>
    </source>
</evidence>
<keyword evidence="13" id="KW-1185">Reference proteome</keyword>
<evidence type="ECO:0000256" key="2">
    <source>
        <dbReference type="ARBA" id="ARBA00022516"/>
    </source>
</evidence>
<dbReference type="InterPro" id="IPR010138">
    <property type="entry name" value="UDP-diacylglucosamine_Hdrlase"/>
</dbReference>
<feature type="binding site" evidence="10">
    <location>
        <begin position="79"/>
        <end position="80"/>
    </location>
    <ligand>
        <name>substrate</name>
    </ligand>
</feature>
<keyword evidence="9 10" id="KW-0464">Manganese</keyword>
<keyword evidence="7 10" id="KW-0443">Lipid metabolism</keyword>
<keyword evidence="8 10" id="KW-0472">Membrane</keyword>
<dbReference type="PANTHER" id="PTHR34990">
    <property type="entry name" value="UDP-2,3-DIACYLGLUCOSAMINE HYDROLASE-RELATED"/>
    <property type="match status" value="1"/>
</dbReference>
<dbReference type="Proteomes" id="UP001529491">
    <property type="component" value="Chromosome"/>
</dbReference>
<dbReference type="PANTHER" id="PTHR34990:SF1">
    <property type="entry name" value="UDP-2,3-DIACYLGLUCOSAMINE HYDROLASE"/>
    <property type="match status" value="1"/>
</dbReference>
<feature type="binding site" evidence="10">
    <location>
        <position position="122"/>
    </location>
    <ligand>
        <name>substrate</name>
    </ligand>
</feature>
<dbReference type="HAMAP" id="MF_00575">
    <property type="entry name" value="LpxH"/>
    <property type="match status" value="1"/>
</dbReference>
<feature type="binding site" evidence="10">
    <location>
        <position position="79"/>
    </location>
    <ligand>
        <name>Mn(2+)</name>
        <dbReference type="ChEBI" id="CHEBI:29035"/>
        <label>2</label>
    </ligand>
</feature>
<keyword evidence="6 10" id="KW-0378">Hydrolase</keyword>
<evidence type="ECO:0000256" key="5">
    <source>
        <dbReference type="ARBA" id="ARBA00022723"/>
    </source>
</evidence>
<feature type="domain" description="Calcineurin-like phosphoesterase" evidence="11">
    <location>
        <begin position="3"/>
        <end position="199"/>
    </location>
</feature>
<evidence type="ECO:0000256" key="9">
    <source>
        <dbReference type="ARBA" id="ARBA00023211"/>
    </source>
</evidence>
<evidence type="ECO:0000256" key="10">
    <source>
        <dbReference type="HAMAP-Rule" id="MF_00575"/>
    </source>
</evidence>
<keyword evidence="3 10" id="KW-0997">Cell inner membrane</keyword>
<gene>
    <name evidence="10" type="primary">lpxH</name>
    <name evidence="12" type="ORF">RGE70_12230</name>
</gene>
<feature type="binding site" evidence="10">
    <location>
        <position position="114"/>
    </location>
    <ligand>
        <name>Mn(2+)</name>
        <dbReference type="ChEBI" id="CHEBI:29035"/>
        <label>2</label>
    </ligand>
</feature>
<evidence type="ECO:0000313" key="12">
    <source>
        <dbReference type="EMBL" id="WOT04097.1"/>
    </source>
</evidence>